<evidence type="ECO:0000256" key="4">
    <source>
        <dbReference type="ARBA" id="ARBA00022827"/>
    </source>
</evidence>
<proteinExistence type="inferred from homology"/>
<feature type="domain" description="FAD-binding PCMH-type" evidence="6">
    <location>
        <begin position="46"/>
        <end position="216"/>
    </location>
</feature>
<dbReference type="Pfam" id="PF01565">
    <property type="entry name" value="FAD_binding_4"/>
    <property type="match status" value="1"/>
</dbReference>
<dbReference type="InterPro" id="IPR016169">
    <property type="entry name" value="FAD-bd_PCMH_sub2"/>
</dbReference>
<dbReference type="Gene3D" id="3.30.43.10">
    <property type="entry name" value="Uridine Diphospho-n-acetylenolpyruvylglucosamine Reductase, domain 2"/>
    <property type="match status" value="1"/>
</dbReference>
<accession>A0A387HRW6</accession>
<reference evidence="7 8" key="1">
    <citation type="submission" date="2018-10" db="EMBL/GenBank/DDBJ databases">
        <title>Relationship between Morphology and Antimicrobial Activity in Streptomyces.</title>
        <authorList>
            <person name="Kang H.J."/>
            <person name="Kim S.B."/>
        </authorList>
    </citation>
    <scope>NUCLEOTIDE SEQUENCE [LARGE SCALE GENOMIC DNA]</scope>
    <source>
        <strain evidence="7 8">BH38</strain>
    </source>
</reference>
<dbReference type="KEGG" id="shun:DWB77_06842"/>
<evidence type="ECO:0000256" key="1">
    <source>
        <dbReference type="ARBA" id="ARBA00001974"/>
    </source>
</evidence>
<dbReference type="InterPro" id="IPR036318">
    <property type="entry name" value="FAD-bd_PCMH-like_sf"/>
</dbReference>
<dbReference type="Pfam" id="PF08031">
    <property type="entry name" value="BBE"/>
    <property type="match status" value="1"/>
</dbReference>
<dbReference type="InterPro" id="IPR006093">
    <property type="entry name" value="Oxy_OxRdtase_FAD_BS"/>
</dbReference>
<dbReference type="PROSITE" id="PS00862">
    <property type="entry name" value="OX2_COVAL_FAD"/>
    <property type="match status" value="1"/>
</dbReference>
<evidence type="ECO:0000256" key="2">
    <source>
        <dbReference type="ARBA" id="ARBA00005466"/>
    </source>
</evidence>
<dbReference type="InterPro" id="IPR012951">
    <property type="entry name" value="BBE"/>
</dbReference>
<protein>
    <submittedName>
        <fullName evidence="7">6-hydroxy-D-nicotine oxidase</fullName>
        <ecNumber evidence="7">1.5.3.6</ecNumber>
    </submittedName>
</protein>
<keyword evidence="4" id="KW-0274">FAD</keyword>
<organism evidence="7 8">
    <name type="scientific">Streptomyces hundungensis</name>
    <dbReference type="NCBI Taxonomy" id="1077946"/>
    <lineage>
        <taxon>Bacteria</taxon>
        <taxon>Bacillati</taxon>
        <taxon>Actinomycetota</taxon>
        <taxon>Actinomycetes</taxon>
        <taxon>Kitasatosporales</taxon>
        <taxon>Streptomycetaceae</taxon>
        <taxon>Streptomyces</taxon>
    </lineage>
</organism>
<dbReference type="EMBL" id="CP032698">
    <property type="protein sequence ID" value="AYG84628.1"/>
    <property type="molecule type" value="Genomic_DNA"/>
</dbReference>
<dbReference type="PROSITE" id="PS51387">
    <property type="entry name" value="FAD_PCMH"/>
    <property type="match status" value="1"/>
</dbReference>
<comment type="similarity">
    <text evidence="2">Belongs to the oxygen-dependent FAD-linked oxidoreductase family.</text>
</comment>
<dbReference type="EC" id="1.5.3.6" evidence="7"/>
<evidence type="ECO:0000256" key="3">
    <source>
        <dbReference type="ARBA" id="ARBA00022630"/>
    </source>
</evidence>
<keyword evidence="8" id="KW-1185">Reference proteome</keyword>
<dbReference type="Gene3D" id="3.30.465.10">
    <property type="match status" value="1"/>
</dbReference>
<dbReference type="InterPro" id="IPR016167">
    <property type="entry name" value="FAD-bd_PCMH_sub1"/>
</dbReference>
<dbReference type="PANTHER" id="PTHR42973:SF39">
    <property type="entry name" value="FAD-BINDING PCMH-TYPE DOMAIN-CONTAINING PROTEIN"/>
    <property type="match status" value="1"/>
</dbReference>
<comment type="cofactor">
    <cofactor evidence="1">
        <name>FAD</name>
        <dbReference type="ChEBI" id="CHEBI:57692"/>
    </cofactor>
</comment>
<evidence type="ECO:0000259" key="6">
    <source>
        <dbReference type="PROSITE" id="PS51387"/>
    </source>
</evidence>
<dbReference type="GO" id="GO:0018530">
    <property type="term" value="F:(R)-6-hydroxynicotine oxidase activity"/>
    <property type="evidence" value="ECO:0007669"/>
    <property type="project" value="UniProtKB-EC"/>
</dbReference>
<dbReference type="SUPFAM" id="SSF56176">
    <property type="entry name" value="FAD-binding/transporter-associated domain-like"/>
    <property type="match status" value="1"/>
</dbReference>
<evidence type="ECO:0000256" key="5">
    <source>
        <dbReference type="ARBA" id="ARBA00023002"/>
    </source>
</evidence>
<dbReference type="PANTHER" id="PTHR42973">
    <property type="entry name" value="BINDING OXIDOREDUCTASE, PUTATIVE (AFU_ORTHOLOGUE AFUA_1G17690)-RELATED"/>
    <property type="match status" value="1"/>
</dbReference>
<dbReference type="GO" id="GO:0071949">
    <property type="term" value="F:FAD binding"/>
    <property type="evidence" value="ECO:0007669"/>
    <property type="project" value="InterPro"/>
</dbReference>
<dbReference type="Proteomes" id="UP000271554">
    <property type="component" value="Chromosome"/>
</dbReference>
<dbReference type="InterPro" id="IPR006094">
    <property type="entry name" value="Oxid_FAD_bind_N"/>
</dbReference>
<dbReference type="InterPro" id="IPR016166">
    <property type="entry name" value="FAD-bd_PCMH"/>
</dbReference>
<dbReference type="InterPro" id="IPR050416">
    <property type="entry name" value="FAD-linked_Oxidoreductase"/>
</dbReference>
<keyword evidence="5 7" id="KW-0560">Oxidoreductase</keyword>
<dbReference type="OrthoDB" id="9775082at2"/>
<dbReference type="AlphaFoldDB" id="A0A387HRW6"/>
<keyword evidence="3" id="KW-0285">Flavoprotein</keyword>
<gene>
    <name evidence="7" type="ORF">DWB77_06842</name>
</gene>
<evidence type="ECO:0000313" key="8">
    <source>
        <dbReference type="Proteomes" id="UP000271554"/>
    </source>
</evidence>
<dbReference type="Gene3D" id="3.40.462.20">
    <property type="match status" value="1"/>
</dbReference>
<name>A0A387HRW6_9ACTN</name>
<sequence>MRLTTSSGDTVAERLVEELRERLRGPLITEADQEYPRAKSIWNAYFEKRPGALARCTGAADVATAVRFAREHDILLAVTGGGHCFAGTGSVEGGLVIDTSAMKGVRVDPYGRTALAQPGLVQGEFDAETMHYGLAVTGSQESYIGIGGMTLGGGLGWLGRYRGLLVDNLIAADVVLADGTLRRAGAEDDADLFWAIRGGGGNFGVATSFEYRLHPQGDCLAGLLAFPVAETGEVARRLGEFNKTAPDALTTSFAFLTVDGEPAVGLGYVHADPESGGEEAVAPLSGLGRKPLLNHVGRMPYLAVQRMLDDNTVAGRRLYARSFHFDELHAEALDILAEGFTTNPSALSLVGGGLMGGVMAQLPAEATAFPHRTGYLVSVLSQWEDPADDAVNVEWTQRVYERVLPYTTGAVYVNHLGDDGPERVADAYGPNYARLASLKATYDPGNLFRVNHNILPAG</sequence>
<evidence type="ECO:0000313" key="7">
    <source>
        <dbReference type="EMBL" id="AYG84628.1"/>
    </source>
</evidence>